<gene>
    <name evidence="2" type="ORF">SteCoe_28388</name>
</gene>
<sequence>MDLENMEMENLEQIDSRVGLVPEKICFSDTDTWGSWPNSPKLLTSAGLEMSMDEVLTKLHKTSTSPKPTEKKQPTSPLQKKRGRKPIRPNDPIKKKTEEKDKYWLRGFRGYMKTRYNDIAHTLSPDEQSFWHDHLSAKGVPDKGNVYSSYGKRYKNHLFCQPSFVYYFHEWFHEYGEIELSRKCNPGSDLWFVFFDYASKELVNYVPIGCSSIDGIDSPRSPASPGEFNEDPNDEPIDFCMVGVENDDLIESFFN</sequence>
<evidence type="ECO:0000256" key="1">
    <source>
        <dbReference type="SAM" id="MobiDB-lite"/>
    </source>
</evidence>
<dbReference type="EMBL" id="MPUH01000853">
    <property type="protein sequence ID" value="OMJ73031.1"/>
    <property type="molecule type" value="Genomic_DNA"/>
</dbReference>
<reference evidence="2 3" key="1">
    <citation type="submission" date="2016-11" db="EMBL/GenBank/DDBJ databases">
        <title>The macronuclear genome of Stentor coeruleus: a giant cell with tiny introns.</title>
        <authorList>
            <person name="Slabodnick M."/>
            <person name="Ruby J.G."/>
            <person name="Reiff S.B."/>
            <person name="Swart E.C."/>
            <person name="Gosai S."/>
            <person name="Prabakaran S."/>
            <person name="Witkowska E."/>
            <person name="Larue G.E."/>
            <person name="Fisher S."/>
            <person name="Freeman R.M."/>
            <person name="Gunawardena J."/>
            <person name="Chu W."/>
            <person name="Stover N.A."/>
            <person name="Gregory B.D."/>
            <person name="Nowacki M."/>
            <person name="Derisi J."/>
            <person name="Roy S.W."/>
            <person name="Marshall W.F."/>
            <person name="Sood P."/>
        </authorList>
    </citation>
    <scope>NUCLEOTIDE SEQUENCE [LARGE SCALE GENOMIC DNA]</scope>
    <source>
        <strain evidence="2">WM001</strain>
    </source>
</reference>
<dbReference type="AlphaFoldDB" id="A0A1R2B8C5"/>
<evidence type="ECO:0000313" key="3">
    <source>
        <dbReference type="Proteomes" id="UP000187209"/>
    </source>
</evidence>
<comment type="caution">
    <text evidence="2">The sequence shown here is derived from an EMBL/GenBank/DDBJ whole genome shotgun (WGS) entry which is preliminary data.</text>
</comment>
<dbReference type="OrthoDB" id="318301at2759"/>
<proteinExistence type="predicted"/>
<dbReference type="Proteomes" id="UP000187209">
    <property type="component" value="Unassembled WGS sequence"/>
</dbReference>
<organism evidence="2 3">
    <name type="scientific">Stentor coeruleus</name>
    <dbReference type="NCBI Taxonomy" id="5963"/>
    <lineage>
        <taxon>Eukaryota</taxon>
        <taxon>Sar</taxon>
        <taxon>Alveolata</taxon>
        <taxon>Ciliophora</taxon>
        <taxon>Postciliodesmatophora</taxon>
        <taxon>Heterotrichea</taxon>
        <taxon>Heterotrichida</taxon>
        <taxon>Stentoridae</taxon>
        <taxon>Stentor</taxon>
    </lineage>
</organism>
<feature type="region of interest" description="Disordered" evidence="1">
    <location>
        <begin position="60"/>
        <end position="94"/>
    </location>
</feature>
<accession>A0A1R2B8C5</accession>
<keyword evidence="3" id="KW-1185">Reference proteome</keyword>
<protein>
    <submittedName>
        <fullName evidence="2">Uncharacterized protein</fullName>
    </submittedName>
</protein>
<name>A0A1R2B8C5_9CILI</name>
<evidence type="ECO:0000313" key="2">
    <source>
        <dbReference type="EMBL" id="OMJ73031.1"/>
    </source>
</evidence>